<proteinExistence type="predicted"/>
<evidence type="ECO:0000256" key="1">
    <source>
        <dbReference type="SAM" id="MobiDB-lite"/>
    </source>
</evidence>
<sequence length="69" mass="7256">MAVPGAGHVMSWNWRASAAVAVAATVSLPCEPPSMFSAASRNTELSNKARHQKKGRPTGPAQRAQEVAQ</sequence>
<dbReference type="Proteomes" id="UP001372834">
    <property type="component" value="Unassembled WGS sequence"/>
</dbReference>
<gene>
    <name evidence="2" type="ORF">RUM43_006614</name>
</gene>
<name>A0AAN8S2A7_POLSC</name>
<feature type="compositionally biased region" description="Polar residues" evidence="1">
    <location>
        <begin position="37"/>
        <end position="46"/>
    </location>
</feature>
<evidence type="ECO:0000313" key="3">
    <source>
        <dbReference type="Proteomes" id="UP001372834"/>
    </source>
</evidence>
<reference evidence="2 3" key="1">
    <citation type="submission" date="2023-10" db="EMBL/GenBank/DDBJ databases">
        <title>Genomes of two closely related lineages of the louse Polyplax serrata with different host specificities.</title>
        <authorList>
            <person name="Martinu J."/>
            <person name="Tarabai H."/>
            <person name="Stefka J."/>
            <person name="Hypsa V."/>
        </authorList>
    </citation>
    <scope>NUCLEOTIDE SEQUENCE [LARGE SCALE GENOMIC DNA]</scope>
    <source>
        <strain evidence="2">HR10_N</strain>
    </source>
</reference>
<organism evidence="2 3">
    <name type="scientific">Polyplax serrata</name>
    <name type="common">Common mouse louse</name>
    <dbReference type="NCBI Taxonomy" id="468196"/>
    <lineage>
        <taxon>Eukaryota</taxon>
        <taxon>Metazoa</taxon>
        <taxon>Ecdysozoa</taxon>
        <taxon>Arthropoda</taxon>
        <taxon>Hexapoda</taxon>
        <taxon>Insecta</taxon>
        <taxon>Pterygota</taxon>
        <taxon>Neoptera</taxon>
        <taxon>Paraneoptera</taxon>
        <taxon>Psocodea</taxon>
        <taxon>Troctomorpha</taxon>
        <taxon>Phthiraptera</taxon>
        <taxon>Anoplura</taxon>
        <taxon>Polyplacidae</taxon>
        <taxon>Polyplax</taxon>
    </lineage>
</organism>
<protein>
    <submittedName>
        <fullName evidence="2">Uncharacterized protein</fullName>
    </submittedName>
</protein>
<accession>A0AAN8S2A7</accession>
<comment type="caution">
    <text evidence="2">The sequence shown here is derived from an EMBL/GenBank/DDBJ whole genome shotgun (WGS) entry which is preliminary data.</text>
</comment>
<evidence type="ECO:0000313" key="2">
    <source>
        <dbReference type="EMBL" id="KAK6626303.1"/>
    </source>
</evidence>
<dbReference type="AlphaFoldDB" id="A0AAN8S2A7"/>
<feature type="region of interest" description="Disordered" evidence="1">
    <location>
        <begin position="32"/>
        <end position="69"/>
    </location>
</feature>
<dbReference type="EMBL" id="JAWJWE010000037">
    <property type="protein sequence ID" value="KAK6626303.1"/>
    <property type="molecule type" value="Genomic_DNA"/>
</dbReference>